<evidence type="ECO:0000259" key="1">
    <source>
        <dbReference type="Pfam" id="PF12937"/>
    </source>
</evidence>
<dbReference type="Gene3D" id="3.80.10.10">
    <property type="entry name" value="Ribonuclease Inhibitor"/>
    <property type="match status" value="1"/>
</dbReference>
<dbReference type="Pfam" id="PF12937">
    <property type="entry name" value="F-box-like"/>
    <property type="match status" value="1"/>
</dbReference>
<feature type="non-terminal residue" evidence="2">
    <location>
        <position position="517"/>
    </location>
</feature>
<accession>A0A9P8DZW1</accession>
<dbReference type="InterPro" id="IPR001810">
    <property type="entry name" value="F-box_dom"/>
</dbReference>
<protein>
    <recommendedName>
        <fullName evidence="1">F-box domain-containing protein</fullName>
    </recommendedName>
</protein>
<dbReference type="Gene3D" id="1.20.1280.50">
    <property type="match status" value="1"/>
</dbReference>
<evidence type="ECO:0000313" key="2">
    <source>
        <dbReference type="EMBL" id="KAG9667239.1"/>
    </source>
</evidence>
<gene>
    <name evidence="2" type="ORF">KCU76_g17767</name>
</gene>
<dbReference type="SUPFAM" id="SSF81383">
    <property type="entry name" value="F-box domain"/>
    <property type="match status" value="1"/>
</dbReference>
<name>A0A9P8DZW1_AURME</name>
<organism evidence="2 3">
    <name type="scientific">Aureobasidium melanogenum</name>
    <name type="common">Aureobasidium pullulans var. melanogenum</name>
    <dbReference type="NCBI Taxonomy" id="46634"/>
    <lineage>
        <taxon>Eukaryota</taxon>
        <taxon>Fungi</taxon>
        <taxon>Dikarya</taxon>
        <taxon>Ascomycota</taxon>
        <taxon>Pezizomycotina</taxon>
        <taxon>Dothideomycetes</taxon>
        <taxon>Dothideomycetidae</taxon>
        <taxon>Dothideales</taxon>
        <taxon>Saccotheciaceae</taxon>
        <taxon>Aureobasidium</taxon>
    </lineage>
</organism>
<reference evidence="2" key="2">
    <citation type="submission" date="2021-08" db="EMBL/GenBank/DDBJ databases">
        <authorList>
            <person name="Gostincar C."/>
            <person name="Sun X."/>
            <person name="Song Z."/>
            <person name="Gunde-Cimerman N."/>
        </authorList>
    </citation>
    <scope>NUCLEOTIDE SEQUENCE</scope>
    <source>
        <strain evidence="2">EXF-9911</strain>
    </source>
</reference>
<dbReference type="OrthoDB" id="2349122at2759"/>
<reference evidence="2" key="1">
    <citation type="journal article" date="2021" name="J Fungi (Basel)">
        <title>Virulence traits and population genomics of the black yeast Aureobasidium melanogenum.</title>
        <authorList>
            <person name="Cernosa A."/>
            <person name="Sun X."/>
            <person name="Gostincar C."/>
            <person name="Fang C."/>
            <person name="Gunde-Cimerman N."/>
            <person name="Song Z."/>
        </authorList>
    </citation>
    <scope>NUCLEOTIDE SEQUENCE</scope>
    <source>
        <strain evidence="2">EXF-9911</strain>
    </source>
</reference>
<dbReference type="AlphaFoldDB" id="A0A9P8DZW1"/>
<feature type="domain" description="F-box" evidence="1">
    <location>
        <begin position="13"/>
        <end position="57"/>
    </location>
</feature>
<dbReference type="InterPro" id="IPR032675">
    <property type="entry name" value="LRR_dom_sf"/>
</dbReference>
<dbReference type="InterPro" id="IPR036047">
    <property type="entry name" value="F-box-like_dom_sf"/>
</dbReference>
<dbReference type="EMBL" id="JAHFXF010001449">
    <property type="protein sequence ID" value="KAG9667239.1"/>
    <property type="molecule type" value="Genomic_DNA"/>
</dbReference>
<dbReference type="Proteomes" id="UP000779574">
    <property type="component" value="Unassembled WGS sequence"/>
</dbReference>
<proteinExistence type="predicted"/>
<comment type="caution">
    <text evidence="2">The sequence shown here is derived from an EMBL/GenBank/DDBJ whole genome shotgun (WGS) entry which is preliminary data.</text>
</comment>
<sequence length="517" mass="59574">MVLSSQHQSAIGFDTLPLELQQEIFSYLDEDDASLFAVVQASKTWYHHCIRMLWRESTQKRLAKVPTSDRRQHYANLILDLDVDDDLSHKSCDELEFPSLKILRFVERSWPVSKLRRYLLAGLHALHYEDCEPDEATLEMLKSCPNQVQAFEIMLPDSSNMSPDHFMSILQSLPALRRLDLLNVNADIMDRVYAWRGDVVAQLEDLSISECWEPVRDLDPRNKFLKHCTGLRKLELDRGDELSADLLVHLFGLASLENLSLYHWIEDDVGRQLQERISDMTSSSRLFPCIKVMSLGGRKPAILPFLSSTLTTLVDLSLQIDDHGDSICPAIGRLTNLVYLRLYFNCDKRLSRTDLDSISGLSKLQLCWIDRCGWGVISETSTSVDCSWITDLYFKSWIAKFPRLETLRLRFDNCALTQASLQYIAKSCPLLSMCHLMWVHDLNTWRSLEAPLFPNLSILLLERVKGESYEKDQAMVDEQVLRDVNMIQDLAPNLSFFRIHSSPPYEKAMMTIFRSRS</sequence>
<dbReference type="SUPFAM" id="SSF52047">
    <property type="entry name" value="RNI-like"/>
    <property type="match status" value="1"/>
</dbReference>
<evidence type="ECO:0000313" key="3">
    <source>
        <dbReference type="Proteomes" id="UP000779574"/>
    </source>
</evidence>